<dbReference type="InterPro" id="IPR002464">
    <property type="entry name" value="DNA/RNA_helicase_DEAH_CS"/>
</dbReference>
<comment type="caution">
    <text evidence="8">The sequence shown here is derived from an EMBL/GenBank/DDBJ whole genome shotgun (WGS) entry which is preliminary data.</text>
</comment>
<dbReference type="InterPro" id="IPR014001">
    <property type="entry name" value="Helicase_ATP-bd"/>
</dbReference>
<keyword evidence="3" id="KW-0378">Hydrolase</keyword>
<dbReference type="EMBL" id="JAYRBN010000075">
    <property type="protein sequence ID" value="KAL2732492.1"/>
    <property type="molecule type" value="Genomic_DNA"/>
</dbReference>
<dbReference type="PROSITE" id="PS00690">
    <property type="entry name" value="DEAH_ATP_HELICASE"/>
    <property type="match status" value="1"/>
</dbReference>
<dbReference type="PROSITE" id="PS51194">
    <property type="entry name" value="HELICASE_CTER"/>
    <property type="match status" value="1"/>
</dbReference>
<sequence>MFSYRIIFYKKERTLRFIRPHVPWLCESFTKQFYLNKIKQYYSTKNDKKRKLVNCVAKVNRNKRDKSKKDIKNDIELEKNKISLEDMSTLYPYPSNTLSNIYSIVTTELDKKELYKKEYIECKYEELPWKCILTVSWPKEEVFKGAGKSKSSAASDASLKCLYWLHKQDKVIHGKPVIYTIKEIKARYMQSIPIYLDSEILEEVKKLLQIYEANVKNIIESPKLKDDSFTIPEKNSPDIKLCLRDNRRNESLKKRLLEKNNMNDDLPIFRYREEILQKLEKNNILLIRGNTGCGKTTQVPQFILDSYIRSGNATDCNILVSQPRRISAVSLAERISFERGESIGDVVGYSIRLEQKYPQFPGGILFCTTGILCQIIEGNPNLIGYSHVILDEIHERALDIDFLFVLFKRIISNNPFLKLILMSATVNTDMFVKYFNCDTIDIEGKMYPVKMHFLEDFKNKLPSLKIKAKPNFDESYTSKDIKLEMIQFKDIVNLVKWIIDNKPPGTILCFLPGWHEIKILDKLLNNDILLKHKLFIIPVHSKLSIINQERVFSVIPEKNTKIILATDIVETSVTIPDVVYVIDIGIKNSPMWKNNKLYIGYQRISQANIQQRKGRAGRLKAGESYHFITKEEYNNLCPNPIPEILCSSLEEIAIKIKCHTNEKVETFCENMIEKPNKIAIETAIKTLQLLNIIDSDENLTPLGKRLSLLHVHPMLGKALILSTIFKCTAPFLSIVSLYSIDQDIFANILYSKSSKKNIKKEYHETSDHLALAALCDEWKNYLDESFHKIDPFCRDMNINPLRVKLHAKIRKMISEQLQISGIQNHYDDFPSTDDSTDDFEMHQSKNTYCEEIIYGIILSSTNMLLQCYDISYQQNMYKKKCILKNECDQTVIVSSESVNYNKEFQPNSYFVYFYGANFQTYSYMQVYDTSILSPLTVLLFGQGSIDNKTSDNSNNENTIILTIAEKKVVRFSCTPETAKILISFREVIWSVVDYFITINDRPTNDEFKLMNEYRSELLQVLSKMLDAKNSNNDTNSMMMRYNDNNDIK</sequence>
<dbReference type="SMART" id="SM00487">
    <property type="entry name" value="DEXDc"/>
    <property type="match status" value="1"/>
</dbReference>
<name>A0ABD2BI95_VESMC</name>
<keyword evidence="9" id="KW-1185">Reference proteome</keyword>
<dbReference type="SMART" id="SM00490">
    <property type="entry name" value="HELICc"/>
    <property type="match status" value="1"/>
</dbReference>
<accession>A0ABD2BI95</accession>
<dbReference type="Proteomes" id="UP001607303">
    <property type="component" value="Unassembled WGS sequence"/>
</dbReference>
<evidence type="ECO:0000256" key="3">
    <source>
        <dbReference type="ARBA" id="ARBA00022801"/>
    </source>
</evidence>
<evidence type="ECO:0000256" key="2">
    <source>
        <dbReference type="ARBA" id="ARBA00022741"/>
    </source>
</evidence>
<proteinExistence type="predicted"/>
<dbReference type="Gene3D" id="1.20.120.1080">
    <property type="match status" value="1"/>
</dbReference>
<dbReference type="SMART" id="SM00847">
    <property type="entry name" value="HA2"/>
    <property type="match status" value="1"/>
</dbReference>
<dbReference type="GO" id="GO:0003724">
    <property type="term" value="F:RNA helicase activity"/>
    <property type="evidence" value="ECO:0007669"/>
    <property type="project" value="UniProtKB-EC"/>
</dbReference>
<feature type="domain" description="Helicase ATP-binding" evidence="6">
    <location>
        <begin position="276"/>
        <end position="444"/>
    </location>
</feature>
<keyword evidence="2" id="KW-0547">Nucleotide-binding</keyword>
<dbReference type="InterPro" id="IPR007502">
    <property type="entry name" value="Helicase-assoc_dom"/>
</dbReference>
<gene>
    <name evidence="8" type="ORF">V1477_014733</name>
</gene>
<evidence type="ECO:0000256" key="1">
    <source>
        <dbReference type="ARBA" id="ARBA00012552"/>
    </source>
</evidence>
<dbReference type="Gene3D" id="3.30.160.20">
    <property type="match status" value="1"/>
</dbReference>
<organism evidence="8 9">
    <name type="scientific">Vespula maculifrons</name>
    <name type="common">Eastern yellow jacket</name>
    <name type="synonym">Wasp</name>
    <dbReference type="NCBI Taxonomy" id="7453"/>
    <lineage>
        <taxon>Eukaryota</taxon>
        <taxon>Metazoa</taxon>
        <taxon>Ecdysozoa</taxon>
        <taxon>Arthropoda</taxon>
        <taxon>Hexapoda</taxon>
        <taxon>Insecta</taxon>
        <taxon>Pterygota</taxon>
        <taxon>Neoptera</taxon>
        <taxon>Endopterygota</taxon>
        <taxon>Hymenoptera</taxon>
        <taxon>Apocrita</taxon>
        <taxon>Aculeata</taxon>
        <taxon>Vespoidea</taxon>
        <taxon>Vespidae</taxon>
        <taxon>Vespinae</taxon>
        <taxon>Vespula</taxon>
    </lineage>
</organism>
<dbReference type="InterPro" id="IPR048333">
    <property type="entry name" value="HA2_WH"/>
</dbReference>
<evidence type="ECO:0000313" key="9">
    <source>
        <dbReference type="Proteomes" id="UP001607303"/>
    </source>
</evidence>
<keyword evidence="5" id="KW-0067">ATP-binding</keyword>
<dbReference type="SUPFAM" id="SSF52540">
    <property type="entry name" value="P-loop containing nucleoside triphosphate hydrolases"/>
    <property type="match status" value="1"/>
</dbReference>
<dbReference type="InterPro" id="IPR027417">
    <property type="entry name" value="P-loop_NTPase"/>
</dbReference>
<dbReference type="InterPro" id="IPR001650">
    <property type="entry name" value="Helicase_C-like"/>
</dbReference>
<keyword evidence="4" id="KW-0347">Helicase</keyword>
<dbReference type="InterPro" id="IPR011545">
    <property type="entry name" value="DEAD/DEAH_box_helicase_dom"/>
</dbReference>
<dbReference type="PROSITE" id="PS51192">
    <property type="entry name" value="HELICASE_ATP_BIND_1"/>
    <property type="match status" value="1"/>
</dbReference>
<evidence type="ECO:0000256" key="4">
    <source>
        <dbReference type="ARBA" id="ARBA00022806"/>
    </source>
</evidence>
<dbReference type="PANTHER" id="PTHR18934:SF257">
    <property type="entry name" value="ATP-DEPENDENT RNA HELICASE DHX30"/>
    <property type="match status" value="1"/>
</dbReference>
<dbReference type="CDD" id="cd18791">
    <property type="entry name" value="SF2_C_RHA"/>
    <property type="match status" value="1"/>
</dbReference>
<evidence type="ECO:0000256" key="5">
    <source>
        <dbReference type="ARBA" id="ARBA00022840"/>
    </source>
</evidence>
<dbReference type="Pfam" id="PF00271">
    <property type="entry name" value="Helicase_C"/>
    <property type="match status" value="1"/>
</dbReference>
<evidence type="ECO:0000259" key="6">
    <source>
        <dbReference type="PROSITE" id="PS51192"/>
    </source>
</evidence>
<dbReference type="Pfam" id="PF21010">
    <property type="entry name" value="HA2_C"/>
    <property type="match status" value="1"/>
</dbReference>
<feature type="domain" description="Helicase C-terminal" evidence="7">
    <location>
        <begin position="490"/>
        <end position="660"/>
    </location>
</feature>
<dbReference type="AlphaFoldDB" id="A0ABD2BI95"/>
<dbReference type="GO" id="GO:0016787">
    <property type="term" value="F:hydrolase activity"/>
    <property type="evidence" value="ECO:0007669"/>
    <property type="project" value="UniProtKB-KW"/>
</dbReference>
<dbReference type="Pfam" id="PF04408">
    <property type="entry name" value="WHD_HA2"/>
    <property type="match status" value="1"/>
</dbReference>
<dbReference type="GO" id="GO:0005524">
    <property type="term" value="F:ATP binding"/>
    <property type="evidence" value="ECO:0007669"/>
    <property type="project" value="UniProtKB-KW"/>
</dbReference>
<dbReference type="Pfam" id="PF00270">
    <property type="entry name" value="DEAD"/>
    <property type="match status" value="1"/>
</dbReference>
<evidence type="ECO:0000313" key="8">
    <source>
        <dbReference type="EMBL" id="KAL2732492.1"/>
    </source>
</evidence>
<dbReference type="EC" id="3.6.4.13" evidence="1"/>
<protein>
    <recommendedName>
        <fullName evidence="1">RNA helicase</fullName>
        <ecNumber evidence="1">3.6.4.13</ecNumber>
    </recommendedName>
</protein>
<dbReference type="Gene3D" id="3.40.50.300">
    <property type="entry name" value="P-loop containing nucleotide triphosphate hydrolases"/>
    <property type="match status" value="2"/>
</dbReference>
<evidence type="ECO:0000259" key="7">
    <source>
        <dbReference type="PROSITE" id="PS51194"/>
    </source>
</evidence>
<reference evidence="8 9" key="1">
    <citation type="journal article" date="2024" name="Ann. Entomol. Soc. Am.">
        <title>Genomic analyses of the southern and eastern yellowjacket wasps (Hymenoptera: Vespidae) reveal evolutionary signatures of social life.</title>
        <authorList>
            <person name="Catto M.A."/>
            <person name="Caine P.B."/>
            <person name="Orr S.E."/>
            <person name="Hunt B.G."/>
            <person name="Goodisman M.A.D."/>
        </authorList>
    </citation>
    <scope>NUCLEOTIDE SEQUENCE [LARGE SCALE GENOMIC DNA]</scope>
    <source>
        <strain evidence="8">232</strain>
        <tissue evidence="8">Head and thorax</tissue>
    </source>
</reference>
<dbReference type="PANTHER" id="PTHR18934">
    <property type="entry name" value="ATP-DEPENDENT RNA HELICASE"/>
    <property type="match status" value="1"/>
</dbReference>